<name>A0ABU9GNH3_9GAMM</name>
<protein>
    <recommendedName>
        <fullName evidence="3">Beta-barrel assembly machine subunit BamE</fullName>
    </recommendedName>
</protein>
<evidence type="ECO:0000313" key="2">
    <source>
        <dbReference type="Proteomes" id="UP001369082"/>
    </source>
</evidence>
<dbReference type="RefSeq" id="WP_341596870.1">
    <property type="nucleotide sequence ID" value="NZ_JBAKAZ010000010.1"/>
</dbReference>
<keyword evidence="2" id="KW-1185">Reference proteome</keyword>
<dbReference type="Proteomes" id="UP001369082">
    <property type="component" value="Unassembled WGS sequence"/>
</dbReference>
<evidence type="ECO:0000313" key="1">
    <source>
        <dbReference type="EMBL" id="MEL0628856.1"/>
    </source>
</evidence>
<sequence length="110" mass="11531">MNIKIITAAIVMATLSGCAVLEKNTVEESSLQAKASMALGVKPENINVSNIQGGLQKITFDAVANGNEYSCYYTTALIVKSDALCTEFGSTEKEDKVSQCDALSSAAGKC</sequence>
<dbReference type="PROSITE" id="PS51257">
    <property type="entry name" value="PROKAR_LIPOPROTEIN"/>
    <property type="match status" value="1"/>
</dbReference>
<accession>A0ABU9GNH3</accession>
<proteinExistence type="predicted"/>
<dbReference type="EMBL" id="JBAKAZ010000010">
    <property type="protein sequence ID" value="MEL0628856.1"/>
    <property type="molecule type" value="Genomic_DNA"/>
</dbReference>
<gene>
    <name evidence="1" type="ORF">V6256_04460</name>
</gene>
<comment type="caution">
    <text evidence="1">The sequence shown here is derived from an EMBL/GenBank/DDBJ whole genome shotgun (WGS) entry which is preliminary data.</text>
</comment>
<evidence type="ECO:0008006" key="3">
    <source>
        <dbReference type="Google" id="ProtNLM"/>
    </source>
</evidence>
<organism evidence="1 2">
    <name type="scientific">Psychromonas aquatilis</name>
    <dbReference type="NCBI Taxonomy" id="2005072"/>
    <lineage>
        <taxon>Bacteria</taxon>
        <taxon>Pseudomonadati</taxon>
        <taxon>Pseudomonadota</taxon>
        <taxon>Gammaproteobacteria</taxon>
        <taxon>Alteromonadales</taxon>
        <taxon>Psychromonadaceae</taxon>
        <taxon>Psychromonas</taxon>
    </lineage>
</organism>
<reference evidence="1 2" key="1">
    <citation type="submission" date="2024-02" db="EMBL/GenBank/DDBJ databases">
        <title>Bacteria isolated from the canopy kelp, Nereocystis luetkeana.</title>
        <authorList>
            <person name="Pfister C.A."/>
            <person name="Younker I.T."/>
            <person name="Light S.H."/>
        </authorList>
    </citation>
    <scope>NUCLEOTIDE SEQUENCE [LARGE SCALE GENOMIC DNA]</scope>
    <source>
        <strain evidence="1 2">TI.1.05</strain>
    </source>
</reference>